<organism evidence="1 2">
    <name type="scientific">Gymnopilus junonius</name>
    <name type="common">Spectacular rustgill mushroom</name>
    <name type="synonym">Gymnopilus spectabilis subsp. junonius</name>
    <dbReference type="NCBI Taxonomy" id="109634"/>
    <lineage>
        <taxon>Eukaryota</taxon>
        <taxon>Fungi</taxon>
        <taxon>Dikarya</taxon>
        <taxon>Basidiomycota</taxon>
        <taxon>Agaricomycotina</taxon>
        <taxon>Agaricomycetes</taxon>
        <taxon>Agaricomycetidae</taxon>
        <taxon>Agaricales</taxon>
        <taxon>Agaricineae</taxon>
        <taxon>Hymenogastraceae</taxon>
        <taxon>Gymnopilus</taxon>
    </lineage>
</organism>
<dbReference type="Proteomes" id="UP000724874">
    <property type="component" value="Unassembled WGS sequence"/>
</dbReference>
<accession>A0A9P5NZM5</accession>
<dbReference type="EMBL" id="JADNYJ010000007">
    <property type="protein sequence ID" value="KAF8910012.1"/>
    <property type="molecule type" value="Genomic_DNA"/>
</dbReference>
<protein>
    <submittedName>
        <fullName evidence="1">Uncharacterized protein</fullName>
    </submittedName>
</protein>
<name>A0A9P5NZM5_GYMJU</name>
<proteinExistence type="predicted"/>
<sequence length="57" mass="5974">MQANSSLVTTFNTFQGKSSILSLPCTGQCAVAKVCYLRSGSVPIAFQNCPQGFGSVQ</sequence>
<dbReference type="OrthoDB" id="282973at2759"/>
<reference evidence="1" key="1">
    <citation type="submission" date="2020-11" db="EMBL/GenBank/DDBJ databases">
        <authorList>
            <consortium name="DOE Joint Genome Institute"/>
            <person name="Ahrendt S."/>
            <person name="Riley R."/>
            <person name="Andreopoulos W."/>
            <person name="LaButti K."/>
            <person name="Pangilinan J."/>
            <person name="Ruiz-duenas F.J."/>
            <person name="Barrasa J.M."/>
            <person name="Sanchez-Garcia M."/>
            <person name="Camarero S."/>
            <person name="Miyauchi S."/>
            <person name="Serrano A."/>
            <person name="Linde D."/>
            <person name="Babiker R."/>
            <person name="Drula E."/>
            <person name="Ayuso-Fernandez I."/>
            <person name="Pacheco R."/>
            <person name="Padilla G."/>
            <person name="Ferreira P."/>
            <person name="Barriuso J."/>
            <person name="Kellner H."/>
            <person name="Castanera R."/>
            <person name="Alfaro M."/>
            <person name="Ramirez L."/>
            <person name="Pisabarro A.G."/>
            <person name="Kuo A."/>
            <person name="Tritt A."/>
            <person name="Lipzen A."/>
            <person name="He G."/>
            <person name="Yan M."/>
            <person name="Ng V."/>
            <person name="Cullen D."/>
            <person name="Martin F."/>
            <person name="Rosso M.-N."/>
            <person name="Henrissat B."/>
            <person name="Hibbett D."/>
            <person name="Martinez A.T."/>
            <person name="Grigoriev I.V."/>
        </authorList>
    </citation>
    <scope>NUCLEOTIDE SEQUENCE</scope>
    <source>
        <strain evidence="1">AH 44721</strain>
    </source>
</reference>
<dbReference type="AlphaFoldDB" id="A0A9P5NZM5"/>
<comment type="caution">
    <text evidence="1">The sequence shown here is derived from an EMBL/GenBank/DDBJ whole genome shotgun (WGS) entry which is preliminary data.</text>
</comment>
<keyword evidence="2" id="KW-1185">Reference proteome</keyword>
<evidence type="ECO:0000313" key="2">
    <source>
        <dbReference type="Proteomes" id="UP000724874"/>
    </source>
</evidence>
<evidence type="ECO:0000313" key="1">
    <source>
        <dbReference type="EMBL" id="KAF8910012.1"/>
    </source>
</evidence>
<gene>
    <name evidence="1" type="ORF">CPB84DRAFT_1764366</name>
</gene>